<organism evidence="1 2">
    <name type="scientific">Isoptericola hypogeus</name>
    <dbReference type="NCBI Taxonomy" id="300179"/>
    <lineage>
        <taxon>Bacteria</taxon>
        <taxon>Bacillati</taxon>
        <taxon>Actinomycetota</taxon>
        <taxon>Actinomycetes</taxon>
        <taxon>Micrococcales</taxon>
        <taxon>Promicromonosporaceae</taxon>
        <taxon>Isoptericola</taxon>
    </lineage>
</organism>
<keyword evidence="2" id="KW-1185">Reference proteome</keyword>
<evidence type="ECO:0000313" key="1">
    <source>
        <dbReference type="EMBL" id="GAA1725013.1"/>
    </source>
</evidence>
<dbReference type="Proteomes" id="UP001501138">
    <property type="component" value="Unassembled WGS sequence"/>
</dbReference>
<dbReference type="InterPro" id="IPR034660">
    <property type="entry name" value="DinB/YfiT-like"/>
</dbReference>
<dbReference type="Pfam" id="PF04978">
    <property type="entry name" value="MST"/>
    <property type="match status" value="1"/>
</dbReference>
<protein>
    <submittedName>
        <fullName evidence="1">DinB family protein</fullName>
    </submittedName>
</protein>
<evidence type="ECO:0000313" key="2">
    <source>
        <dbReference type="Proteomes" id="UP001501138"/>
    </source>
</evidence>
<reference evidence="1 2" key="1">
    <citation type="journal article" date="2019" name="Int. J. Syst. Evol. Microbiol.">
        <title>The Global Catalogue of Microorganisms (GCM) 10K type strain sequencing project: providing services to taxonomists for standard genome sequencing and annotation.</title>
        <authorList>
            <consortium name="The Broad Institute Genomics Platform"/>
            <consortium name="The Broad Institute Genome Sequencing Center for Infectious Disease"/>
            <person name="Wu L."/>
            <person name="Ma J."/>
        </authorList>
    </citation>
    <scope>NUCLEOTIDE SEQUENCE [LARGE SCALE GENOMIC DNA]</scope>
    <source>
        <strain evidence="1 2">JCM 15589</strain>
    </source>
</reference>
<accession>A0ABN2JFB2</accession>
<dbReference type="Gene3D" id="1.20.120.450">
    <property type="entry name" value="dinb family like domain"/>
    <property type="match status" value="1"/>
</dbReference>
<proteinExistence type="predicted"/>
<dbReference type="SUPFAM" id="SSF109854">
    <property type="entry name" value="DinB/YfiT-like putative metalloenzymes"/>
    <property type="match status" value="1"/>
</dbReference>
<dbReference type="InterPro" id="IPR007061">
    <property type="entry name" value="MST-like"/>
</dbReference>
<comment type="caution">
    <text evidence="1">The sequence shown here is derived from an EMBL/GenBank/DDBJ whole genome shotgun (WGS) entry which is preliminary data.</text>
</comment>
<gene>
    <name evidence="1" type="ORF">GCM10009809_20990</name>
</gene>
<name>A0ABN2JFB2_9MICO</name>
<sequence>MTTMPEATPPDPKTTLRRYLQGTRENLLWKLEGLSERDVRLPRTPTGTNLLGLVKHAAGTEIAYFGGTFSRPWPTPEDVPWLPLTPEAPWPDDPNVDFYATADESIADVVALYRKVWAFSDETIESLPLDAPGHVFWWGDGAVTLHQILVHVIVDLSRHAGHADILREGVDATVGMRQGNSNIPDGVDWPAHVARLRGIAEQFPAGPGSPA</sequence>
<dbReference type="EMBL" id="BAAAPM010000003">
    <property type="protein sequence ID" value="GAA1725013.1"/>
    <property type="molecule type" value="Genomic_DNA"/>
</dbReference>